<sequence length="446" mass="48966">MAAVAIAGGTANHLYTQVNPSVEKELGARILAIDYSNPDSIVTLLKENHVDVVVAALSGHTPPEQELGLIQAAAKPKFTKRYIPSAWGIKYRPEQSWFFNAAAKLSLFDALDKTDLEWTAVANGFFLDYWGAPNLKTYLDPLTIALDIPARKAAIPDNPDQPAVFTYTKDVARFPAKLLTLEKWDPVSYIIGDRLTWQEFVRLAEEATALCRRYLRSLTIQSSCSGQERLQSFLVTVADPQPDDARLPDVRLSLLEVRALKEAQKFPPGYVHKRVTLGTGKNAEEVPIVEADPDMLLHGEKGIKARSLAPRGSCFGFPASSSGCMIDYCLKGNDGNTWLRFIIISGSNGRSNPRSVTSSDTSKLSFNPIFNNGYNGWFPEGHECPNSDTQIYTDHSLSAGIIGTAYINRVQCNNCNFGFLRCLSDSLKNNLIAYSNGVSSQSSCTG</sequence>
<gene>
    <name evidence="4" type="ORF">FAGAP_4114</name>
</gene>
<protein>
    <submittedName>
        <fullName evidence="4">Isoflavone reductase like P3</fullName>
    </submittedName>
</protein>
<dbReference type="PANTHER" id="PTHR47706">
    <property type="entry name" value="NMRA-LIKE FAMILY PROTEIN"/>
    <property type="match status" value="1"/>
</dbReference>
<dbReference type="Proteomes" id="UP000737391">
    <property type="component" value="Unassembled WGS sequence"/>
</dbReference>
<dbReference type="PANTHER" id="PTHR47706:SF4">
    <property type="entry name" value="NMRA-LIKE DOMAIN-CONTAINING PROTEIN"/>
    <property type="match status" value="1"/>
</dbReference>
<accession>A0A9P5BE16</accession>
<dbReference type="GO" id="GO:0016491">
    <property type="term" value="F:oxidoreductase activity"/>
    <property type="evidence" value="ECO:0007669"/>
    <property type="project" value="UniProtKB-KW"/>
</dbReference>
<organism evidence="4 5">
    <name type="scientific">Fusarium agapanthi</name>
    <dbReference type="NCBI Taxonomy" id="1803897"/>
    <lineage>
        <taxon>Eukaryota</taxon>
        <taxon>Fungi</taxon>
        <taxon>Dikarya</taxon>
        <taxon>Ascomycota</taxon>
        <taxon>Pezizomycotina</taxon>
        <taxon>Sordariomycetes</taxon>
        <taxon>Hypocreomycetidae</taxon>
        <taxon>Hypocreales</taxon>
        <taxon>Nectriaceae</taxon>
        <taxon>Fusarium</taxon>
        <taxon>Fusarium fujikuroi species complex</taxon>
    </lineage>
</organism>
<evidence type="ECO:0000256" key="3">
    <source>
        <dbReference type="ARBA" id="ARBA00023002"/>
    </source>
</evidence>
<dbReference type="EMBL" id="LUFC02000242">
    <property type="protein sequence ID" value="KAF4499708.1"/>
    <property type="molecule type" value="Genomic_DNA"/>
</dbReference>
<evidence type="ECO:0000313" key="4">
    <source>
        <dbReference type="EMBL" id="KAF4499708.1"/>
    </source>
</evidence>
<proteinExistence type="inferred from homology"/>
<keyword evidence="5" id="KW-1185">Reference proteome</keyword>
<evidence type="ECO:0000313" key="5">
    <source>
        <dbReference type="Proteomes" id="UP000737391"/>
    </source>
</evidence>
<dbReference type="InterPro" id="IPR051609">
    <property type="entry name" value="NmrA/Isoflavone_reductase-like"/>
</dbReference>
<keyword evidence="2" id="KW-0521">NADP</keyword>
<name>A0A9P5BE16_9HYPO</name>
<dbReference type="AlphaFoldDB" id="A0A9P5BE16"/>
<evidence type="ECO:0000256" key="1">
    <source>
        <dbReference type="ARBA" id="ARBA00005725"/>
    </source>
</evidence>
<dbReference type="Gene3D" id="3.90.25.10">
    <property type="entry name" value="UDP-galactose 4-epimerase, domain 1"/>
    <property type="match status" value="1"/>
</dbReference>
<evidence type="ECO:0000256" key="2">
    <source>
        <dbReference type="ARBA" id="ARBA00022857"/>
    </source>
</evidence>
<comment type="caution">
    <text evidence="4">The sequence shown here is derived from an EMBL/GenBank/DDBJ whole genome shotgun (WGS) entry which is preliminary data.</text>
</comment>
<dbReference type="Gene3D" id="3.40.50.720">
    <property type="entry name" value="NAD(P)-binding Rossmann-like Domain"/>
    <property type="match status" value="1"/>
</dbReference>
<dbReference type="InterPro" id="IPR036291">
    <property type="entry name" value="NAD(P)-bd_dom_sf"/>
</dbReference>
<dbReference type="SUPFAM" id="SSF51735">
    <property type="entry name" value="NAD(P)-binding Rossmann-fold domains"/>
    <property type="match status" value="1"/>
</dbReference>
<dbReference type="OrthoDB" id="5037152at2759"/>
<comment type="similarity">
    <text evidence="1">Belongs to the NmrA-type oxidoreductase family. Isoflavone reductase subfamily.</text>
</comment>
<keyword evidence="3" id="KW-0560">Oxidoreductase</keyword>
<reference evidence="4" key="1">
    <citation type="submission" date="2020-01" db="EMBL/GenBank/DDBJ databases">
        <title>Identification and distribution of gene clusters putatively required for synthesis of sphingolipid metabolism inhibitors in phylogenetically diverse species of the filamentous fungus Fusarium.</title>
        <authorList>
            <person name="Kim H.-S."/>
            <person name="Busman M."/>
            <person name="Brown D.W."/>
            <person name="Divon H."/>
            <person name="Uhlig S."/>
            <person name="Proctor R.H."/>
        </authorList>
    </citation>
    <scope>NUCLEOTIDE SEQUENCE</scope>
    <source>
        <strain evidence="4">NRRL 31653</strain>
    </source>
</reference>